<evidence type="ECO:0000256" key="2">
    <source>
        <dbReference type="ARBA" id="ARBA00005478"/>
    </source>
</evidence>
<dbReference type="Proteomes" id="UP000694406">
    <property type="component" value="Unplaced"/>
</dbReference>
<name>A0A8C5SPP0_LATLA</name>
<evidence type="ECO:0000256" key="5">
    <source>
        <dbReference type="ARBA" id="ARBA00022824"/>
    </source>
</evidence>
<keyword evidence="6 10" id="KW-1133">Transmembrane helix</keyword>
<accession>A0A8C5SPP0</accession>
<evidence type="ECO:0000256" key="1">
    <source>
        <dbReference type="ARBA" id="ARBA00004477"/>
    </source>
</evidence>
<gene>
    <name evidence="11" type="primary">DPM2</name>
</gene>
<proteinExistence type="inferred from homology"/>
<evidence type="ECO:0000313" key="11">
    <source>
        <dbReference type="Ensembl" id="ENSLLTP00000018865.1"/>
    </source>
</evidence>
<keyword evidence="5 10" id="KW-0256">Endoplasmic reticulum</keyword>
<keyword evidence="7 10" id="KW-0472">Membrane</keyword>
<dbReference type="GO" id="GO:0180047">
    <property type="term" value="P:dolichol phosphate mannose biosynthetic process"/>
    <property type="evidence" value="ECO:0007669"/>
    <property type="project" value="Ensembl"/>
</dbReference>
<evidence type="ECO:0000256" key="10">
    <source>
        <dbReference type="RuleBase" id="RU365084"/>
    </source>
</evidence>
<reference evidence="11" key="1">
    <citation type="submission" date="2025-08" db="UniProtKB">
        <authorList>
            <consortium name="Ensembl"/>
        </authorList>
    </citation>
    <scope>IDENTIFICATION</scope>
</reference>
<dbReference type="Pfam" id="PF07297">
    <property type="entry name" value="DPM2"/>
    <property type="match status" value="1"/>
</dbReference>
<dbReference type="GeneTree" id="ENSGT00390000001098"/>
<sequence>MSPAHEMELPFLFWDEMNISSALCVHVCVLCCFQATVSDQFVGYGLVIFSLVLFAYYTVWIIILPFIESDHLIHKYFLAREYSVIIPVVAGLVLLLFIGTFITIVMWKNQKSDKKSA</sequence>
<evidence type="ECO:0000256" key="6">
    <source>
        <dbReference type="ARBA" id="ARBA00022989"/>
    </source>
</evidence>
<evidence type="ECO:0000256" key="4">
    <source>
        <dbReference type="ARBA" id="ARBA00022692"/>
    </source>
</evidence>
<dbReference type="GO" id="GO:0000506">
    <property type="term" value="C:glycosylphosphatidylinositol-N-acetylglucosaminyltransferase (GPI-GnT) complex"/>
    <property type="evidence" value="ECO:0007669"/>
    <property type="project" value="Ensembl"/>
</dbReference>
<feature type="transmembrane region" description="Helical" evidence="10">
    <location>
        <begin position="84"/>
        <end position="107"/>
    </location>
</feature>
<dbReference type="Ensembl" id="ENSLLTT00000019565.1">
    <property type="protein sequence ID" value="ENSLLTP00000018865.1"/>
    <property type="gene ID" value="ENSLLTG00000014236.1"/>
</dbReference>
<comment type="similarity">
    <text evidence="2 10">Belongs to the DPM2 family.</text>
</comment>
<comment type="subcellular location">
    <subcellularLocation>
        <location evidence="1 10">Endoplasmic reticulum membrane</location>
        <topology evidence="1 10">Multi-pass membrane protein</topology>
    </subcellularLocation>
</comment>
<comment type="subunit">
    <text evidence="9">Component of the dolichol-phosphate mannose (DPM) synthase complex composed of DPM1, DPM2 and DPM3; in the complex interacts directly with DPM3. Component of the glycosylphosphatidylinositol-N-acetylglucosaminyltransferase (GPI-GnT) complex composed at least by PIGA, PIGC, PIGH, PIGP, PIGQ, PIGY and DPM2. Interacts with PIGA, PIGC and PIGQ.</text>
</comment>
<dbReference type="PANTHER" id="PTHR15039:SF11">
    <property type="entry name" value="DOLICHOL PHOSPHATE-MANNOSE BIOSYNTHESIS REGULATORY PROTEIN"/>
    <property type="match status" value="1"/>
</dbReference>
<evidence type="ECO:0000256" key="9">
    <source>
        <dbReference type="ARBA" id="ARBA00046896"/>
    </source>
</evidence>
<dbReference type="GO" id="GO:0006506">
    <property type="term" value="P:GPI anchor biosynthetic process"/>
    <property type="evidence" value="ECO:0007669"/>
    <property type="project" value="Ensembl"/>
</dbReference>
<keyword evidence="4 10" id="KW-0812">Transmembrane</keyword>
<evidence type="ECO:0000256" key="7">
    <source>
        <dbReference type="ARBA" id="ARBA00023136"/>
    </source>
</evidence>
<comment type="function">
    <text evidence="10">Regulatory subunit of the dolichol-phosphate mannose (DPM) synthase complex; essential for the ER localization.</text>
</comment>
<dbReference type="AlphaFoldDB" id="A0A8C5SPP0"/>
<comment type="pathway">
    <text evidence="10">Protein modification; protein glycosylation.</text>
</comment>
<dbReference type="InterPro" id="IPR009914">
    <property type="entry name" value="DPM2"/>
</dbReference>
<dbReference type="GO" id="GO:0033185">
    <property type="term" value="C:dolichol-phosphate-mannose synthase complex"/>
    <property type="evidence" value="ECO:0007669"/>
    <property type="project" value="Ensembl"/>
</dbReference>
<evidence type="ECO:0000256" key="8">
    <source>
        <dbReference type="ARBA" id="ARBA00045174"/>
    </source>
</evidence>
<evidence type="ECO:0000256" key="3">
    <source>
        <dbReference type="ARBA" id="ARBA00018157"/>
    </source>
</evidence>
<dbReference type="GO" id="GO:0008047">
    <property type="term" value="F:enzyme activator activity"/>
    <property type="evidence" value="ECO:0007669"/>
    <property type="project" value="Ensembl"/>
</dbReference>
<protein>
    <recommendedName>
        <fullName evidence="3 10">Dolichol phosphate-mannose biosynthesis regulatory protein</fullName>
    </recommendedName>
</protein>
<organism evidence="11 12">
    <name type="scientific">Laticauda laticaudata</name>
    <name type="common">Blue-ringed sea krait</name>
    <name type="synonym">Blue-lipped sea krait</name>
    <dbReference type="NCBI Taxonomy" id="8630"/>
    <lineage>
        <taxon>Eukaryota</taxon>
        <taxon>Metazoa</taxon>
        <taxon>Chordata</taxon>
        <taxon>Craniata</taxon>
        <taxon>Vertebrata</taxon>
        <taxon>Euteleostomi</taxon>
        <taxon>Lepidosauria</taxon>
        <taxon>Squamata</taxon>
        <taxon>Bifurcata</taxon>
        <taxon>Unidentata</taxon>
        <taxon>Episquamata</taxon>
        <taxon>Toxicofera</taxon>
        <taxon>Serpentes</taxon>
        <taxon>Colubroidea</taxon>
        <taxon>Elapidae</taxon>
        <taxon>Laticaudinae</taxon>
        <taxon>Laticauda</taxon>
    </lineage>
</organism>
<reference evidence="11" key="2">
    <citation type="submission" date="2025-09" db="UniProtKB">
        <authorList>
            <consortium name="Ensembl"/>
        </authorList>
    </citation>
    <scope>IDENTIFICATION</scope>
</reference>
<keyword evidence="12" id="KW-1185">Reference proteome</keyword>
<dbReference type="UniPathway" id="UPA00378"/>
<comment type="function">
    <text evidence="8">Regulates the biosynthesis of dolichol phosphate-mannose. Regulatory subunit of the dolichol-phosphate mannose (DPM) synthase complex; essential for the ER localization and stable expression of DPM1. Part of the glycosylphosphatidylinositol-N-acetylglucosaminyltransferase (GPI-GnT) complex that catalyzes the transfer of N-acetylglucosamine from UDP-N-acetylglucosamine to phosphatidylinositol and participates in the first step of GPI biosynthesis. May act by regulating the GPI-GNT complex.</text>
</comment>
<dbReference type="PANTHER" id="PTHR15039">
    <property type="entry name" value="DOLICHOL PHOSPHATE-MANNOSE BIOSYNTHESIS REGULATORY PROTEIN"/>
    <property type="match status" value="1"/>
</dbReference>
<evidence type="ECO:0000313" key="12">
    <source>
        <dbReference type="Proteomes" id="UP000694406"/>
    </source>
</evidence>
<feature type="transmembrane region" description="Helical" evidence="10">
    <location>
        <begin position="44"/>
        <end position="64"/>
    </location>
</feature>